<evidence type="ECO:0000256" key="1">
    <source>
        <dbReference type="ARBA" id="ARBA00022617"/>
    </source>
</evidence>
<dbReference type="SUPFAM" id="SSF55856">
    <property type="entry name" value="Cytochrome b5-like heme/steroid binding domain"/>
    <property type="match status" value="1"/>
</dbReference>
<gene>
    <name evidence="6" type="ORF">Dbus_chr2Rg433</name>
</gene>
<sequence>MAELSDKFIVKYRQQLYDLSQFMHKHPGGINTLKGLSQADITARFQKAPPHSDAAMYLMREYKVNDGASRRLETAKLKAIELPEQSNSSEEDNNNNHLDESMERCSLCIWFS</sequence>
<dbReference type="STRING" id="30019.A0A0M4E4C1"/>
<evidence type="ECO:0000313" key="7">
    <source>
        <dbReference type="Proteomes" id="UP000494163"/>
    </source>
</evidence>
<proteinExistence type="inferred from homology"/>
<dbReference type="GO" id="GO:0046872">
    <property type="term" value="F:metal ion binding"/>
    <property type="evidence" value="ECO:0007669"/>
    <property type="project" value="UniProtKB-UniRule"/>
</dbReference>
<keyword evidence="2 4" id="KW-0479">Metal-binding</keyword>
<evidence type="ECO:0000256" key="2">
    <source>
        <dbReference type="ARBA" id="ARBA00022723"/>
    </source>
</evidence>
<dbReference type="OMA" id="NHLDESM"/>
<organism evidence="6 7">
    <name type="scientific">Drosophila busckii</name>
    <name type="common">Fruit fly</name>
    <dbReference type="NCBI Taxonomy" id="30019"/>
    <lineage>
        <taxon>Eukaryota</taxon>
        <taxon>Metazoa</taxon>
        <taxon>Ecdysozoa</taxon>
        <taxon>Arthropoda</taxon>
        <taxon>Hexapoda</taxon>
        <taxon>Insecta</taxon>
        <taxon>Pterygota</taxon>
        <taxon>Neoptera</taxon>
        <taxon>Endopterygota</taxon>
        <taxon>Diptera</taxon>
        <taxon>Brachycera</taxon>
        <taxon>Muscomorpha</taxon>
        <taxon>Ephydroidea</taxon>
        <taxon>Drosophilidae</taxon>
        <taxon>Drosophila</taxon>
    </lineage>
</organism>
<protein>
    <submittedName>
        <fullName evidence="6">Fa2h</fullName>
    </submittedName>
</protein>
<accession>A0A0M4E4C1</accession>
<comment type="similarity">
    <text evidence="4">Belongs to the cytochrome b5 family.</text>
</comment>
<keyword evidence="1 4" id="KW-0349">Heme</keyword>
<dbReference type="Proteomes" id="UP000494163">
    <property type="component" value="Chromosome 2R"/>
</dbReference>
<dbReference type="InterPro" id="IPR018506">
    <property type="entry name" value="Cyt_B5_heme-BS"/>
</dbReference>
<dbReference type="Gene3D" id="3.10.120.10">
    <property type="entry name" value="Cytochrome b5-like heme/steroid binding domain"/>
    <property type="match status" value="1"/>
</dbReference>
<evidence type="ECO:0000259" key="5">
    <source>
        <dbReference type="PROSITE" id="PS50255"/>
    </source>
</evidence>
<evidence type="ECO:0000256" key="4">
    <source>
        <dbReference type="RuleBase" id="RU362121"/>
    </source>
</evidence>
<keyword evidence="3 4" id="KW-0408">Iron</keyword>
<dbReference type="InterPro" id="IPR036400">
    <property type="entry name" value="Cyt_B5-like_heme/steroid_sf"/>
</dbReference>
<dbReference type="InterPro" id="IPR001199">
    <property type="entry name" value="Cyt_B5-like_heme/steroid-bd"/>
</dbReference>
<evidence type="ECO:0000256" key="3">
    <source>
        <dbReference type="ARBA" id="ARBA00023004"/>
    </source>
</evidence>
<reference evidence="6 7" key="1">
    <citation type="submission" date="2015-08" db="EMBL/GenBank/DDBJ databases">
        <title>Ancestral chromatin configuration constrains chromatin evolution on differentiating sex chromosomes in Drosophila.</title>
        <authorList>
            <person name="Zhou Q."/>
            <person name="Bachtrog D."/>
        </authorList>
    </citation>
    <scope>NUCLEOTIDE SEQUENCE [LARGE SCALE GENOMIC DNA]</scope>
    <source>
        <tissue evidence="6">Whole larvae</tissue>
    </source>
</reference>
<dbReference type="PROSITE" id="PS00191">
    <property type="entry name" value="CYTOCHROME_B5_1"/>
    <property type="match status" value="1"/>
</dbReference>
<dbReference type="GO" id="GO:0020037">
    <property type="term" value="F:heme binding"/>
    <property type="evidence" value="ECO:0007669"/>
    <property type="project" value="UniProtKB-UniRule"/>
</dbReference>
<name>A0A0M4E4C1_DROBS</name>
<evidence type="ECO:0000313" key="6">
    <source>
        <dbReference type="EMBL" id="ALC40854.1"/>
    </source>
</evidence>
<keyword evidence="7" id="KW-1185">Reference proteome</keyword>
<dbReference type="PROSITE" id="PS50255">
    <property type="entry name" value="CYTOCHROME_B5_2"/>
    <property type="match status" value="1"/>
</dbReference>
<dbReference type="Pfam" id="PF00173">
    <property type="entry name" value="Cyt-b5"/>
    <property type="match status" value="1"/>
</dbReference>
<dbReference type="AlphaFoldDB" id="A0A0M4E4C1"/>
<dbReference type="OrthoDB" id="2204368at2759"/>
<feature type="domain" description="Cytochrome b5 heme-binding" evidence="5">
    <location>
        <begin position="1"/>
        <end position="68"/>
    </location>
</feature>
<dbReference type="EMBL" id="CP012524">
    <property type="protein sequence ID" value="ALC40854.1"/>
    <property type="molecule type" value="Genomic_DNA"/>
</dbReference>